<dbReference type="EC" id="2.7.7.65" evidence="1"/>
<reference evidence="6 7" key="1">
    <citation type="submission" date="2024-04" db="EMBL/GenBank/DDBJ databases">
        <title>Draft genome sequence of Pseudophaeobacter arcticus NBRC 116598.</title>
        <authorList>
            <person name="Miyakawa T."/>
            <person name="Kusuya Y."/>
            <person name="Miura T."/>
        </authorList>
    </citation>
    <scope>NUCLEOTIDE SEQUENCE [LARGE SCALE GENOMIC DNA]</scope>
    <source>
        <strain evidence="6 7">SU-CL00105</strain>
    </source>
</reference>
<dbReference type="SUPFAM" id="SSF52172">
    <property type="entry name" value="CheY-like"/>
    <property type="match status" value="2"/>
</dbReference>
<feature type="domain" description="Response regulatory" evidence="4">
    <location>
        <begin position="1"/>
        <end position="104"/>
    </location>
</feature>
<dbReference type="NCBIfam" id="TIGR00254">
    <property type="entry name" value="GGDEF"/>
    <property type="match status" value="1"/>
</dbReference>
<evidence type="ECO:0000313" key="7">
    <source>
        <dbReference type="Proteomes" id="UP001441944"/>
    </source>
</evidence>
<dbReference type="CDD" id="cd01949">
    <property type="entry name" value="GGDEF"/>
    <property type="match status" value="1"/>
</dbReference>
<organism evidence="6 7">
    <name type="scientific">Pseudophaeobacter arcticus</name>
    <dbReference type="NCBI Taxonomy" id="385492"/>
    <lineage>
        <taxon>Bacteria</taxon>
        <taxon>Pseudomonadati</taxon>
        <taxon>Pseudomonadota</taxon>
        <taxon>Alphaproteobacteria</taxon>
        <taxon>Rhodobacterales</taxon>
        <taxon>Paracoccaceae</taxon>
        <taxon>Pseudophaeobacter</taxon>
    </lineage>
</organism>
<dbReference type="InterPro" id="IPR043128">
    <property type="entry name" value="Rev_trsase/Diguanyl_cyclase"/>
</dbReference>
<proteinExistence type="predicted"/>
<evidence type="ECO:0000259" key="5">
    <source>
        <dbReference type="PROSITE" id="PS50887"/>
    </source>
</evidence>
<keyword evidence="7" id="KW-1185">Reference proteome</keyword>
<evidence type="ECO:0000256" key="1">
    <source>
        <dbReference type="ARBA" id="ARBA00012528"/>
    </source>
</evidence>
<dbReference type="PROSITE" id="PS50110">
    <property type="entry name" value="RESPONSE_REGULATORY"/>
    <property type="match status" value="2"/>
</dbReference>
<dbReference type="InterPro" id="IPR001789">
    <property type="entry name" value="Sig_transdc_resp-reg_receiver"/>
</dbReference>
<gene>
    <name evidence="6" type="ORF">NBRC116598_31830</name>
</gene>
<feature type="domain" description="GGDEF" evidence="5">
    <location>
        <begin position="307"/>
        <end position="463"/>
    </location>
</feature>
<evidence type="ECO:0000259" key="4">
    <source>
        <dbReference type="PROSITE" id="PS50110"/>
    </source>
</evidence>
<dbReference type="PANTHER" id="PTHR45138">
    <property type="entry name" value="REGULATORY COMPONENTS OF SENSORY TRANSDUCTION SYSTEM"/>
    <property type="match status" value="1"/>
</dbReference>
<dbReference type="SMART" id="SM00267">
    <property type="entry name" value="GGDEF"/>
    <property type="match status" value="1"/>
</dbReference>
<dbReference type="SUPFAM" id="SSF55073">
    <property type="entry name" value="Nucleotide cyclase"/>
    <property type="match status" value="1"/>
</dbReference>
<dbReference type="InterPro" id="IPR029787">
    <property type="entry name" value="Nucleotide_cyclase"/>
</dbReference>
<feature type="domain" description="Response regulatory" evidence="4">
    <location>
        <begin position="141"/>
        <end position="257"/>
    </location>
</feature>
<dbReference type="EMBL" id="BAABWU010000014">
    <property type="protein sequence ID" value="GAA6197738.1"/>
    <property type="molecule type" value="Genomic_DNA"/>
</dbReference>
<dbReference type="Gene3D" id="3.40.50.2300">
    <property type="match status" value="1"/>
</dbReference>
<dbReference type="Pfam" id="PF00990">
    <property type="entry name" value="GGDEF"/>
    <property type="match status" value="1"/>
</dbReference>
<comment type="caution">
    <text evidence="6">The sequence shown here is derived from an EMBL/GenBank/DDBJ whole genome shotgun (WGS) entry which is preliminary data.</text>
</comment>
<accession>A0ABQ0APH0</accession>
<evidence type="ECO:0000256" key="3">
    <source>
        <dbReference type="PROSITE-ProRule" id="PRU00169"/>
    </source>
</evidence>
<name>A0ABQ0APH0_9RHOB</name>
<dbReference type="PROSITE" id="PS50887">
    <property type="entry name" value="GGDEF"/>
    <property type="match status" value="1"/>
</dbReference>
<comment type="catalytic activity">
    <reaction evidence="2">
        <text>2 GTP = 3',3'-c-di-GMP + 2 diphosphate</text>
        <dbReference type="Rhea" id="RHEA:24898"/>
        <dbReference type="ChEBI" id="CHEBI:33019"/>
        <dbReference type="ChEBI" id="CHEBI:37565"/>
        <dbReference type="ChEBI" id="CHEBI:58805"/>
        <dbReference type="EC" id="2.7.7.65"/>
    </reaction>
</comment>
<dbReference type="Pfam" id="PF00072">
    <property type="entry name" value="Response_reg"/>
    <property type="match status" value="1"/>
</dbReference>
<protein>
    <recommendedName>
        <fullName evidence="1">diguanylate cyclase</fullName>
        <ecNumber evidence="1">2.7.7.65</ecNumber>
    </recommendedName>
</protein>
<evidence type="ECO:0000313" key="6">
    <source>
        <dbReference type="EMBL" id="GAA6197738.1"/>
    </source>
</evidence>
<comment type="caution">
    <text evidence="3">Lacks conserved residue(s) required for the propagation of feature annotation.</text>
</comment>
<dbReference type="InterPro" id="IPR011006">
    <property type="entry name" value="CheY-like_superfamily"/>
</dbReference>
<sequence>MLKVQLAEACYGVEQADCVADVLEAARYCRPDLVLSAMSLPDGTAADVKTALRQDEMLADIPVIAITQSNAPERRLHALSAGIDDVLPQPVDDVILQARIRSLLRARSANEELHMQRDASHGFVLPLSDRAGHEECSSASVALIAQDSKTAQAWAKQLGDHVPYALRYHDLDDIKLMMSAPVADVFIIELNEISAGPGLRLLADLRARAATRQSVVIAVPNPADPMIAAEALDRGAHDVLQAGFDVDELALRLTTQLQYKSRNDRLRDSVRNGLRAAVEDPMTGLYNRRYAKPFLDRTAKRAAESNDSFALMLADLDHFKQINDQYGHPAGDAVLVEAARRLQAQMRPVDLVARVGGEEFMIVLPGADEISAGIAAVELCNAINSKPFYVPGSSEPIQVTISIGAVVGHDLSRKEDRTDWADAADKRGQDRGASNVTELISLADRALYDAKNSGRNQVTLGKNSTAAA</sequence>
<dbReference type="InterPro" id="IPR000160">
    <property type="entry name" value="GGDEF_dom"/>
</dbReference>
<dbReference type="Proteomes" id="UP001441944">
    <property type="component" value="Unassembled WGS sequence"/>
</dbReference>
<dbReference type="PANTHER" id="PTHR45138:SF9">
    <property type="entry name" value="DIGUANYLATE CYCLASE DGCM-RELATED"/>
    <property type="match status" value="1"/>
</dbReference>
<evidence type="ECO:0000256" key="2">
    <source>
        <dbReference type="ARBA" id="ARBA00034247"/>
    </source>
</evidence>
<dbReference type="InterPro" id="IPR050469">
    <property type="entry name" value="Diguanylate_Cyclase"/>
</dbReference>
<dbReference type="Gene3D" id="3.30.70.270">
    <property type="match status" value="1"/>
</dbReference>